<feature type="domain" description="HTH cro/C1-type" evidence="1">
    <location>
        <begin position="7"/>
        <end position="59"/>
    </location>
</feature>
<proteinExistence type="predicted"/>
<reference evidence="2 3" key="1">
    <citation type="submission" date="2015-09" db="EMBL/GenBank/DDBJ databases">
        <authorList>
            <consortium name="Pathogen Informatics"/>
        </authorList>
    </citation>
    <scope>NUCLEOTIDE SEQUENCE [LARGE SCALE GENOMIC DNA]</scope>
    <source>
        <strain evidence="2 3">2789STDY5834876</strain>
    </source>
</reference>
<organism evidence="2 3">
    <name type="scientific">Faecalicatena contorta</name>
    <dbReference type="NCBI Taxonomy" id="39482"/>
    <lineage>
        <taxon>Bacteria</taxon>
        <taxon>Bacillati</taxon>
        <taxon>Bacillota</taxon>
        <taxon>Clostridia</taxon>
        <taxon>Lachnospirales</taxon>
        <taxon>Lachnospiraceae</taxon>
        <taxon>Faecalicatena</taxon>
    </lineage>
</organism>
<dbReference type="Proteomes" id="UP000095544">
    <property type="component" value="Unassembled WGS sequence"/>
</dbReference>
<gene>
    <name evidence="2" type="ORF">ERS852491_03728</name>
</gene>
<dbReference type="EMBL" id="CYZU01000043">
    <property type="protein sequence ID" value="CUO92391.1"/>
    <property type="molecule type" value="Genomic_DNA"/>
</dbReference>
<dbReference type="OrthoDB" id="1653613at2"/>
<dbReference type="GO" id="GO:0003677">
    <property type="term" value="F:DNA binding"/>
    <property type="evidence" value="ECO:0007669"/>
    <property type="project" value="InterPro"/>
</dbReference>
<evidence type="ECO:0000313" key="2">
    <source>
        <dbReference type="EMBL" id="CUO92391.1"/>
    </source>
</evidence>
<dbReference type="STRING" id="39482.ERS852491_03728"/>
<dbReference type="InterPro" id="IPR001387">
    <property type="entry name" value="Cro/C1-type_HTH"/>
</dbReference>
<evidence type="ECO:0000313" key="3">
    <source>
        <dbReference type="Proteomes" id="UP000095544"/>
    </source>
</evidence>
<protein>
    <recommendedName>
        <fullName evidence="1">HTH cro/C1-type domain-containing protein</fullName>
    </recommendedName>
</protein>
<dbReference type="InterPro" id="IPR010982">
    <property type="entry name" value="Lambda_DNA-bd_dom_sf"/>
</dbReference>
<dbReference type="AlphaFoldDB" id="A0A174J160"/>
<dbReference type="RefSeq" id="WP_055154628.1">
    <property type="nucleotide sequence ID" value="NZ_CYZU01000043.1"/>
</dbReference>
<sequence>MDSVELVKKICKERKIPISRLERDCGFSNGYIRKLQEGKFPSDRLLIISDYLNLPITYLMTGKMEVQNEIALTAKDQRDIKKDLNNIMEKLSSGDAGPASYDGEELDPEAAELFRDELEIALRRLKIINKEKYTPKKYKK</sequence>
<evidence type="ECO:0000259" key="1">
    <source>
        <dbReference type="PROSITE" id="PS50943"/>
    </source>
</evidence>
<dbReference type="PROSITE" id="PS50943">
    <property type="entry name" value="HTH_CROC1"/>
    <property type="match status" value="1"/>
</dbReference>
<dbReference type="Gene3D" id="1.10.260.40">
    <property type="entry name" value="lambda repressor-like DNA-binding domains"/>
    <property type="match status" value="1"/>
</dbReference>
<accession>A0A174J160</accession>
<name>A0A174J160_9FIRM</name>